<feature type="compositionally biased region" description="Basic and acidic residues" evidence="1">
    <location>
        <begin position="73"/>
        <end position="85"/>
    </location>
</feature>
<keyword evidence="3" id="KW-1185">Reference proteome</keyword>
<proteinExistence type="predicted"/>
<comment type="caution">
    <text evidence="2">The sequence shown here is derived from an EMBL/GenBank/DDBJ whole genome shotgun (WGS) entry which is preliminary data.</text>
</comment>
<dbReference type="AlphaFoldDB" id="A0A3L6RTK3"/>
<reference evidence="3" key="1">
    <citation type="journal article" date="2019" name="Nat. Commun.">
        <title>The genome of broomcorn millet.</title>
        <authorList>
            <person name="Zou C."/>
            <person name="Miki D."/>
            <person name="Li D."/>
            <person name="Tang Q."/>
            <person name="Xiao L."/>
            <person name="Rajput S."/>
            <person name="Deng P."/>
            <person name="Jia W."/>
            <person name="Huang R."/>
            <person name="Zhang M."/>
            <person name="Sun Y."/>
            <person name="Hu J."/>
            <person name="Fu X."/>
            <person name="Schnable P.S."/>
            <person name="Li F."/>
            <person name="Zhang H."/>
            <person name="Feng B."/>
            <person name="Zhu X."/>
            <person name="Liu R."/>
            <person name="Schnable J.C."/>
            <person name="Zhu J.-K."/>
            <person name="Zhang H."/>
        </authorList>
    </citation>
    <scope>NUCLEOTIDE SEQUENCE [LARGE SCALE GENOMIC DNA]</scope>
</reference>
<dbReference type="EMBL" id="PQIB02000007">
    <property type="protein sequence ID" value="RLN08760.1"/>
    <property type="molecule type" value="Genomic_DNA"/>
</dbReference>
<evidence type="ECO:0000313" key="2">
    <source>
        <dbReference type="EMBL" id="RLN08760.1"/>
    </source>
</evidence>
<name>A0A3L6RTK3_PANMI</name>
<sequence length="511" mass="56881">MWACRSFLSRPRGLLNSMRRRVTELPPVFPGVASRGLVTDTSDGDRCPDDAKDQAAAVTGAGCGRGGEPETSDTSRKAPAPDDRRRSGRASAGTGEKKHLYLVLDDAKYGFGIHKVDVDDADADDPDGDVADSLEFGALPSLPKPPVVRIEYQWVHEFAVLGSNVIGMGSGLRGSDDRRRDGETLTFDTKTAELALLPDLPSGLRSCVRLAVAVGNRLYVIEDGTQYHCADYEHRFCWGGLHCLKLEDDDAAADGCPEDEKKKPSRSGEDRWFWHKYNTYYYTSTRWFWSDQDPGLLPLSPEGITAHAVHPAGRAFFVSVHCYYVNDHRGRGTFSYDTEHGRWTRHGDWELPFVRQAHYDRGLRAWVGLHAQSDGHGRVTLDGYGQVTPDGYICACEVPRLNGVTAPGRKLSKEKLFLEDPRRHVDAKLVDLGSGGRFCLVEILTRPGVDREGCVGDGDKCVLRLTTFRVEYGGDGELAITADRRPARSFTMSKYHDFSHIYSQYWQAFWA</sequence>
<organism evidence="2 3">
    <name type="scientific">Panicum miliaceum</name>
    <name type="common">Proso millet</name>
    <name type="synonym">Broomcorn millet</name>
    <dbReference type="NCBI Taxonomy" id="4540"/>
    <lineage>
        <taxon>Eukaryota</taxon>
        <taxon>Viridiplantae</taxon>
        <taxon>Streptophyta</taxon>
        <taxon>Embryophyta</taxon>
        <taxon>Tracheophyta</taxon>
        <taxon>Spermatophyta</taxon>
        <taxon>Magnoliopsida</taxon>
        <taxon>Liliopsida</taxon>
        <taxon>Poales</taxon>
        <taxon>Poaceae</taxon>
        <taxon>PACMAD clade</taxon>
        <taxon>Panicoideae</taxon>
        <taxon>Panicodae</taxon>
        <taxon>Paniceae</taxon>
        <taxon>Panicinae</taxon>
        <taxon>Panicum</taxon>
        <taxon>Panicum sect. Panicum</taxon>
    </lineage>
</organism>
<dbReference type="OrthoDB" id="685508at2759"/>
<dbReference type="InterPro" id="IPR012871">
    <property type="entry name" value="DUF1668_ORYSA"/>
</dbReference>
<evidence type="ECO:0000256" key="1">
    <source>
        <dbReference type="SAM" id="MobiDB-lite"/>
    </source>
</evidence>
<feature type="compositionally biased region" description="Basic and acidic residues" evidence="1">
    <location>
        <begin position="43"/>
        <end position="53"/>
    </location>
</feature>
<protein>
    <submittedName>
        <fullName evidence="2">Uncharacterized protein</fullName>
    </submittedName>
</protein>
<dbReference type="Pfam" id="PF07893">
    <property type="entry name" value="DUF1668"/>
    <property type="match status" value="1"/>
</dbReference>
<evidence type="ECO:0000313" key="3">
    <source>
        <dbReference type="Proteomes" id="UP000275267"/>
    </source>
</evidence>
<dbReference type="Proteomes" id="UP000275267">
    <property type="component" value="Unassembled WGS sequence"/>
</dbReference>
<dbReference type="PANTHER" id="PTHR33085">
    <property type="entry name" value="OS12G0113100 PROTEIN-RELATED"/>
    <property type="match status" value="1"/>
</dbReference>
<gene>
    <name evidence="2" type="ORF">C2845_PM11G20700</name>
</gene>
<dbReference type="PANTHER" id="PTHR33085:SF69">
    <property type="entry name" value="OS07G0234700 PROTEIN"/>
    <property type="match status" value="1"/>
</dbReference>
<feature type="region of interest" description="Disordered" evidence="1">
    <location>
        <begin position="33"/>
        <end position="94"/>
    </location>
</feature>
<accession>A0A3L6RTK3</accession>